<evidence type="ECO:0000313" key="2">
    <source>
        <dbReference type="Proteomes" id="UP000314294"/>
    </source>
</evidence>
<sequence length="131" mass="14987">MRSRGAARRDCLQLESCARQLSRQDALLHSSIFTICLHPVSLRISVIRCVPSPQETWQGYHHGDSMSFRDLLLLGFFYKDVRPVGERQELLTSLSPCQASCLTGKTYCTLWSKSVIEHQGCKLWRLLPSFM</sequence>
<name>A0A4Z2I4F6_9TELE</name>
<protein>
    <submittedName>
        <fullName evidence="1">Uncharacterized protein</fullName>
    </submittedName>
</protein>
<proteinExistence type="predicted"/>
<accession>A0A4Z2I4F6</accession>
<dbReference type="AlphaFoldDB" id="A0A4Z2I4F6"/>
<gene>
    <name evidence="1" type="ORF">EYF80_017100</name>
</gene>
<keyword evidence="2" id="KW-1185">Reference proteome</keyword>
<reference evidence="1 2" key="1">
    <citation type="submission" date="2019-03" db="EMBL/GenBank/DDBJ databases">
        <title>First draft genome of Liparis tanakae, snailfish: a comprehensive survey of snailfish specific genes.</title>
        <authorList>
            <person name="Kim W."/>
            <person name="Song I."/>
            <person name="Jeong J.-H."/>
            <person name="Kim D."/>
            <person name="Kim S."/>
            <person name="Ryu S."/>
            <person name="Song J.Y."/>
            <person name="Lee S.K."/>
        </authorList>
    </citation>
    <scope>NUCLEOTIDE SEQUENCE [LARGE SCALE GENOMIC DNA]</scope>
    <source>
        <tissue evidence="1">Muscle</tissue>
    </source>
</reference>
<dbReference type="EMBL" id="SRLO01000134">
    <property type="protein sequence ID" value="TNN72651.1"/>
    <property type="molecule type" value="Genomic_DNA"/>
</dbReference>
<dbReference type="Proteomes" id="UP000314294">
    <property type="component" value="Unassembled WGS sequence"/>
</dbReference>
<comment type="caution">
    <text evidence="1">The sequence shown here is derived from an EMBL/GenBank/DDBJ whole genome shotgun (WGS) entry which is preliminary data.</text>
</comment>
<organism evidence="1 2">
    <name type="scientific">Liparis tanakae</name>
    <name type="common">Tanaka's snailfish</name>
    <dbReference type="NCBI Taxonomy" id="230148"/>
    <lineage>
        <taxon>Eukaryota</taxon>
        <taxon>Metazoa</taxon>
        <taxon>Chordata</taxon>
        <taxon>Craniata</taxon>
        <taxon>Vertebrata</taxon>
        <taxon>Euteleostomi</taxon>
        <taxon>Actinopterygii</taxon>
        <taxon>Neopterygii</taxon>
        <taxon>Teleostei</taxon>
        <taxon>Neoteleostei</taxon>
        <taxon>Acanthomorphata</taxon>
        <taxon>Eupercaria</taxon>
        <taxon>Perciformes</taxon>
        <taxon>Cottioidei</taxon>
        <taxon>Cottales</taxon>
        <taxon>Liparidae</taxon>
        <taxon>Liparis</taxon>
    </lineage>
</organism>
<evidence type="ECO:0000313" key="1">
    <source>
        <dbReference type="EMBL" id="TNN72651.1"/>
    </source>
</evidence>